<sequence length="115" mass="12041">MKIALSIIMALAASIIAAPVEKRDESSTEVDSTVDAVNYILKVGATADSPTAYEDEINAVKNPADILGKRDEASTEVDSTVDAVNYILKVGATADSPTAYEDEINAVKNPADILG</sequence>
<evidence type="ECO:0000313" key="3">
    <source>
        <dbReference type="Proteomes" id="UP000316270"/>
    </source>
</evidence>
<keyword evidence="3" id="KW-1185">Reference proteome</keyword>
<accession>A0A517LEY2</accession>
<feature type="signal peptide" evidence="1">
    <location>
        <begin position="1"/>
        <end position="17"/>
    </location>
</feature>
<gene>
    <name evidence="2" type="ORF">FKW77_002116</name>
</gene>
<proteinExistence type="predicted"/>
<dbReference type="OrthoDB" id="4706398at2759"/>
<dbReference type="EMBL" id="CP042195">
    <property type="protein sequence ID" value="QDS74193.1"/>
    <property type="molecule type" value="Genomic_DNA"/>
</dbReference>
<name>A0A517LEY2_9PEZI</name>
<organism evidence="2 3">
    <name type="scientific">Venturia effusa</name>
    <dbReference type="NCBI Taxonomy" id="50376"/>
    <lineage>
        <taxon>Eukaryota</taxon>
        <taxon>Fungi</taxon>
        <taxon>Dikarya</taxon>
        <taxon>Ascomycota</taxon>
        <taxon>Pezizomycotina</taxon>
        <taxon>Dothideomycetes</taxon>
        <taxon>Pleosporomycetidae</taxon>
        <taxon>Venturiales</taxon>
        <taxon>Venturiaceae</taxon>
        <taxon>Venturia</taxon>
    </lineage>
</organism>
<evidence type="ECO:0000313" key="2">
    <source>
        <dbReference type="EMBL" id="QDS74193.1"/>
    </source>
</evidence>
<keyword evidence="1" id="KW-0732">Signal</keyword>
<protein>
    <submittedName>
        <fullName evidence="2">Uncharacterized protein</fullName>
    </submittedName>
</protein>
<dbReference type="Proteomes" id="UP000316270">
    <property type="component" value="Chromosome 11"/>
</dbReference>
<feature type="chain" id="PRO_5022129874" evidence="1">
    <location>
        <begin position="18"/>
        <end position="115"/>
    </location>
</feature>
<dbReference type="AlphaFoldDB" id="A0A517LEY2"/>
<reference evidence="2 3" key="1">
    <citation type="submission" date="2019-07" db="EMBL/GenBank/DDBJ databases">
        <title>Finished genome of Venturia effusa.</title>
        <authorList>
            <person name="Young C.A."/>
            <person name="Cox M.P."/>
            <person name="Ganley A.R.D."/>
            <person name="David W.J."/>
        </authorList>
    </citation>
    <scope>NUCLEOTIDE SEQUENCE [LARGE SCALE GENOMIC DNA]</scope>
    <source>
        <strain evidence="3">albino</strain>
    </source>
</reference>
<evidence type="ECO:0000256" key="1">
    <source>
        <dbReference type="SAM" id="SignalP"/>
    </source>
</evidence>